<accession>A0A369LH38</accession>
<comment type="subcellular location">
    <subcellularLocation>
        <location evidence="1">Cell envelope</location>
    </subcellularLocation>
</comment>
<evidence type="ECO:0000256" key="1">
    <source>
        <dbReference type="ARBA" id="ARBA00004196"/>
    </source>
</evidence>
<dbReference type="Pfam" id="PF09479">
    <property type="entry name" value="Flg_new"/>
    <property type="match status" value="2"/>
</dbReference>
<feature type="domain" description="BIG2" evidence="4">
    <location>
        <begin position="155"/>
        <end position="232"/>
    </location>
</feature>
<evidence type="ECO:0000256" key="3">
    <source>
        <dbReference type="SAM" id="Phobius"/>
    </source>
</evidence>
<sequence length="3119" mass="329972">MLVRNPPLTPDADGVYVVASSDIAKGTTLTVEASSALGNVGTVLGGVLGGGAAAASDVSGNAGDHISAKVGDTVTLKGTSNKNCGYAGDWTVKKNGESTSAATIKGNGGSATAVFSEAGTFEIEHAYCEALHFLGFGDHSVKTETFTVVVQPATPARSISISGSDTVTQFSNIQLTATVDPAEATGTYEWSSSNEDILTVDNSGNVTGVRQGTATVTVSFISAVGGSEVSASKDVTVTATKDETDQALVYYLLDPTKDNSNDSGHWGKTSLGIAMVNTTGATWAGGKNCFDNVDQRVVSWPNGTNVVPRDSGAWNEIFDNYKTTIQAQLPGVTFTKDDVEEIALVPAKISKNNGTDPDMHLDCNVSIKCKNVALVKYYLRDAGSTQFEQKGARNYISGNATQPSDVMNEQFPETKTVDGVTYTFSGWYLDQSFTQPATFPYTVNSSTIFYAKYVGGFRVAYDLAGGSWNNSDATTYIAQEGSTQTVKSEPTREGYKFTGWTIEGLPDTTALKSGDTFAMPAGNVTITANWQELLSYQVKYLEKGTESQLEDPITQYGEQGHEVSADAKTIDGYHLVEGCPERITKTLGSSDNDITFWYEKDSVEYTVNYYLNGTEQKVADSETKSAPWGTQVKASDLAKDIDGYTAVPNQDATITVDLNGNNSINVYYYQNVSLKAKSAEVTYNGKDQSVSGFTGTPEGADFSNITVGAHGTDVGTYDAQFANGTVGTVDKTEKYIVVSAEDGKLVIGKAKVTLKSADLSKKYDGTALENGGTALATETGFAEGEGATYTFTGSQTLVGSSANAFNYTLNEGTKADNYDIDRTEGKLTVTDREEADKYEITVTANSATETYDGTEKTVSGVTDTTFTNDKGAQFTVEGLSATVSGTDAGEYTNEVSGTPVVKDAAGNDVTSQFKVKTVNGKLVIDKRAVTIKPKDATKAYDGKPLKATEWEVVSGSFVDGQSIANPQYDGSQTVPGSSESSITNWSCAEGTNADNYNITAAKGSLTVTDRADGEKYEITVTANSAEFTYDGNGHMAEGLETLEFTVDGNEYTVSGLSASVSGTDAGTYPNNVTGTAKVMDAAGNDVTSQFSVTTESGSLVINKAKAAIAPKDVTRAYDGTDLKASEFVTEGFVKDQGVKSATFTGSQLNVGTSKSGIDGYVLADGTNANNYDITKGMGNLEVTPVSDEVTVTITGNAATLKYDGTEQSVTGYTVACSNGLYTANDFHFAGEAVAKGTNADTYDMGIKADQFSNTSANFSNVTFVVENDGSLTISPREVVLASDSAEKSYDGTALTKNEQSNVKVSGDGFVDGEGASFDITGSQTDAGSSKNTFKYTLNERTQSANYAINKLEGDLTVKAITAPVVVTIVGNPMQATYDGEEHTAEGYTFASDNKLYTQDKVNFSGEAKAHRTDAGTTTMGLEGQFTNADTTNFKNVTFKVTDGFVRVDKAQVTLKSADLSKKYDGTALENGATALETESGFAEGEGATYVFTGSQTVVGSSPNAFDYTLNEGTKADNYTITKSEGTLTVTNRDAKYEIEVESNSAEFTYNGNEHMAEGFKTLEFTVDGSEYTVSGLSASVARTDAGTYSNAITGTAKVVDALGNDVSDQFSVTTKSGSLVIKQASVHMKSASDEWVYDGNEHAKHEMEPVTGFAKDEGATYSYTGAITNAGTVQNMFTYTLNEGTKASNYTFDDPEYGTLKVTPVSDEVTVTIKGNTATETYDGTEKTVRDYGFEASNDLYGTGDFVFTGAAVAKGTNVGTYKMGLDKGQFSNTSANFSNVTFVVEDGWLKIEGGQIDANAITWTTQDVQKVYDGNPLSAFPASATDTHGNELNVEYSIDGEAWTSDPAEISLTHFGSQKVLLRATGSNYTAGQYAPSSEKIAINKRPVTLTSAGANKVYDGKPLTNDTVTSTPLGVDVGFLDGEGVTCNVTGSQTNVGESDNEFTYTFNEGTSKSDYLVTYEFGKLIVTQDNTEVVVTITEHSGAFEYDGTEKTVSGYDFSASNELYKNTDFEFTGNDSVSATNVGTYDMELKSEDFKNTNGNFSKVTFVVVDGQLTITPKSVDPEAGKGMSVGKLPHVTYNGKSQKQKPEVKDGNTLLTEGTDYTLSYSEDTTNVGTVTVTVEGKGNYAGEAEVTYEILKRQVTLESASASKVYDGTPLTKPKVTVGGDGFVEGEVSGLKAIGTVTNVADGEVDNEIVWDWAEGFGEGNYDITKTEGKLSIEPQSVDPDNPESYTGIKVGELSDLLYKGKDQFQEPTVTDAKGNLLVKDRDYTLAFDGDAKNVTEAGVSVTVSGIGNYKGDFSRSYKILPREVTVKSASASKAYDGTPLFSHDVVVTSAAGFVEDDVASMTAPNSITEVGSLTNEIAIEWSNDVAAGNYVVLKEEGVLEVTPKSVTAEGFSVEGLNDVTYNGLAQQQEPTVKDGDKTLTKDKDYTLSFTEDVTNVGTVRVTVTGKGNYTGSADVAYQILPAKLIVTTPSDSMVYNGKPLTAEGSIEGFVNNETAVFETTGSQTEVGESENAYAIYWSDEGTTAKRSNYTVEEHIGTLTVTEYADEIVAVANDVTMTYDGMPHRAEVTVTGVPEGYSVKTAWSGAEATDVTGADGLVANVDEIVVVNAEGKDVTDSLKITKKPGKLVIEPKELTVVTMGASKPYDGTPLTANGKIEGFVNGETAAFAVIGSQTEVGECTNAYTIEWSGNAKQGNYTVKEELGKLEVTKSQAAIVIVPKGGKKTYDGTPLVSEGADAYGLPAGFTCEATTKGSVTNVGSAVAEIDTYAIKNADGKDVTDQFGNVSTGFATLLVTKRPVTVVSEDASKVYDGTPLTKHEAGVTEGSMVDGESFVYEFTGIQTIAGESANSFIISAGDGTNLDNYEITKQEGTLKVEPKGIVPGEDNGMKVTKPVDKVYNGKEQKFVPVVTDGDKALVENVDYVVTYTDALGFEDDAAAKDDFTNVTGDIFVTVTGIGNYAGGLTQSYQITPKPYTVTTVSGSKVYDGTPLEGASLDGNFVGGLVNDDDATFVVTGTQTEVGASDNTYTLEFVDEQMAKNYKLVKEDIGTLTVVKDESEASQNPNGNGESKNKGTLPKTGDMTLATLPFALAVIAGAVLCAAPVARRRSKF</sequence>
<dbReference type="GO" id="GO:0030313">
    <property type="term" value="C:cell envelope"/>
    <property type="evidence" value="ECO:0007669"/>
    <property type="project" value="UniProtKB-SubCell"/>
</dbReference>
<evidence type="ECO:0000313" key="5">
    <source>
        <dbReference type="EMBL" id="RDB58442.1"/>
    </source>
</evidence>
<dbReference type="InterPro" id="IPR013378">
    <property type="entry name" value="InlB-like_B-rpt"/>
</dbReference>
<dbReference type="Gene3D" id="2.60.40.1080">
    <property type="match status" value="1"/>
</dbReference>
<dbReference type="Gene3D" id="2.60.40.4270">
    <property type="entry name" value="Listeria-Bacteroides repeat domain"/>
    <property type="match status" value="1"/>
</dbReference>
<feature type="region of interest" description="Disordered" evidence="2">
    <location>
        <begin position="2069"/>
        <end position="2098"/>
    </location>
</feature>
<reference evidence="5 6" key="1">
    <citation type="journal article" date="2018" name="Elife">
        <title>Discovery and characterization of a prevalent human gut bacterial enzyme sufficient for the inactivation of a family of plant toxins.</title>
        <authorList>
            <person name="Koppel N."/>
            <person name="Bisanz J.E."/>
            <person name="Pandelia M.E."/>
            <person name="Turnbaugh P.J."/>
            <person name="Balskus E.P."/>
        </authorList>
    </citation>
    <scope>NUCLEOTIDE SEQUENCE [LARGE SCALE GENOMIC DNA]</scope>
    <source>
        <strain evidence="5 6">OB21 GAM31</strain>
    </source>
</reference>
<dbReference type="InterPro" id="IPR042229">
    <property type="entry name" value="Listeria/Bacterioides_rpt_sf"/>
</dbReference>
<dbReference type="SUPFAM" id="SSF49373">
    <property type="entry name" value="Invasin/intimin cell-adhesion fragments"/>
    <property type="match status" value="1"/>
</dbReference>
<keyword evidence="3" id="KW-0812">Transmembrane</keyword>
<evidence type="ECO:0000256" key="2">
    <source>
        <dbReference type="SAM" id="MobiDB-lite"/>
    </source>
</evidence>
<dbReference type="SMART" id="SM00635">
    <property type="entry name" value="BID_2"/>
    <property type="match status" value="1"/>
</dbReference>
<evidence type="ECO:0000259" key="4">
    <source>
        <dbReference type="SMART" id="SM00635"/>
    </source>
</evidence>
<proteinExistence type="predicted"/>
<name>A0A369LH38_9ACTN</name>
<dbReference type="NCBIfam" id="TIGR02543">
    <property type="entry name" value="List_Bact_rpt"/>
    <property type="match status" value="1"/>
</dbReference>
<organism evidence="5 6">
    <name type="scientific">Slackia isoflavoniconvertens</name>
    <dbReference type="NCBI Taxonomy" id="572010"/>
    <lineage>
        <taxon>Bacteria</taxon>
        <taxon>Bacillati</taxon>
        <taxon>Actinomycetota</taxon>
        <taxon>Coriobacteriia</taxon>
        <taxon>Eggerthellales</taxon>
        <taxon>Eggerthellaceae</taxon>
        <taxon>Slackia</taxon>
    </lineage>
</organism>
<dbReference type="InterPro" id="IPR008964">
    <property type="entry name" value="Invasin/intimin_cell_adhesion"/>
</dbReference>
<dbReference type="InterPro" id="IPR003343">
    <property type="entry name" value="Big_2"/>
</dbReference>
<feature type="compositionally biased region" description="Polar residues" evidence="2">
    <location>
        <begin position="3068"/>
        <end position="3077"/>
    </location>
</feature>
<feature type="region of interest" description="Disordered" evidence="2">
    <location>
        <begin position="3063"/>
        <end position="3085"/>
    </location>
</feature>
<gene>
    <name evidence="5" type="ORF">C1881_05965</name>
</gene>
<keyword evidence="3" id="KW-1133">Transmembrane helix</keyword>
<evidence type="ECO:0000313" key="6">
    <source>
        <dbReference type="Proteomes" id="UP000253975"/>
    </source>
</evidence>
<protein>
    <recommendedName>
        <fullName evidence="4">BIG2 domain-containing protein</fullName>
    </recommendedName>
</protein>
<dbReference type="EMBL" id="PPTO01000008">
    <property type="protein sequence ID" value="RDB58442.1"/>
    <property type="molecule type" value="Genomic_DNA"/>
</dbReference>
<dbReference type="Proteomes" id="UP000253975">
    <property type="component" value="Unassembled WGS sequence"/>
</dbReference>
<feature type="transmembrane region" description="Helical" evidence="3">
    <location>
        <begin position="3090"/>
        <end position="3113"/>
    </location>
</feature>
<comment type="caution">
    <text evidence="5">The sequence shown here is derived from an EMBL/GenBank/DDBJ whole genome shotgun (WGS) entry which is preliminary data.</text>
</comment>
<keyword evidence="3" id="KW-0472">Membrane</keyword>
<dbReference type="CDD" id="cd11304">
    <property type="entry name" value="Cadherin_repeat"/>
    <property type="match status" value="1"/>
</dbReference>
<dbReference type="Pfam" id="PF02368">
    <property type="entry name" value="Big_2"/>
    <property type="match status" value="1"/>
</dbReference>